<dbReference type="SMART" id="SM00408">
    <property type="entry name" value="IGc2"/>
    <property type="match status" value="1"/>
</dbReference>
<feature type="transmembrane region" description="Helical" evidence="1">
    <location>
        <begin position="12"/>
        <end position="37"/>
    </location>
</feature>
<evidence type="ECO:0000259" key="2">
    <source>
        <dbReference type="PROSITE" id="PS50835"/>
    </source>
</evidence>
<dbReference type="SMART" id="SM00209">
    <property type="entry name" value="TSP1"/>
    <property type="match status" value="1"/>
</dbReference>
<feature type="domain" description="Ig-like" evidence="2">
    <location>
        <begin position="213"/>
        <end position="300"/>
    </location>
</feature>
<dbReference type="Pfam" id="PF13620">
    <property type="entry name" value="CarboxypepD_reg"/>
    <property type="match status" value="1"/>
</dbReference>
<dbReference type="PROSITE" id="PS50835">
    <property type="entry name" value="IG_LIKE"/>
    <property type="match status" value="1"/>
</dbReference>
<keyword evidence="1" id="KW-1133">Transmembrane helix</keyword>
<dbReference type="InterPro" id="IPR000884">
    <property type="entry name" value="TSP1_rpt"/>
</dbReference>
<dbReference type="InterPro" id="IPR007110">
    <property type="entry name" value="Ig-like_dom"/>
</dbReference>
<dbReference type="PANTHER" id="PTHR15031">
    <property type="entry name" value="CARTILAGE INTERMEDIATE LAYER PROTEIN CLIP"/>
    <property type="match status" value="1"/>
</dbReference>
<dbReference type="Gene3D" id="2.60.40.1120">
    <property type="entry name" value="Carboxypeptidase-like, regulatory domain"/>
    <property type="match status" value="1"/>
</dbReference>
<sequence>MKKRGKKIGVGTCFCIFILLIVALLAITVGLGYYFFWPKYQALIKSSLPADGAWSSFSPWSECSTSCGLGQQSRIRFCLNRKNEGKPCEDSSEEQRTCNAEKKCPDCSRKCEFGSLNKDCTKCTCEDHRVTGKVSDSSGQAIAGASIRRKDYFIQTLAYSDLNGEFSIIGICSNGKNSLMASKVGFNPSSSIPVEIQERSSRVEITLSKVSLPRLLVNPQSKIRFVGQSARLCCSAQDDDSGNFPLRLFWYKNEELIDEGERYNQTSTDLKLVKIKKSDAGTYFCQAANNAGAIRSQKVTIDVKESDESTCLPPKVYSVEICPSTRLQQGNCAVTQQCAHPEQHLFLDDEKCVDEPSNYCCKVGESQKIEVPCPVPGRPDASYAVPIQNSTSCACLPCD</sequence>
<dbReference type="SUPFAM" id="SSF49464">
    <property type="entry name" value="Carboxypeptidase regulatory domain-like"/>
    <property type="match status" value="1"/>
</dbReference>
<dbReference type="InterPro" id="IPR003598">
    <property type="entry name" value="Ig_sub2"/>
</dbReference>
<dbReference type="InterPro" id="IPR036179">
    <property type="entry name" value="Ig-like_dom_sf"/>
</dbReference>
<dbReference type="Gene3D" id="2.60.40.10">
    <property type="entry name" value="Immunoglobulins"/>
    <property type="match status" value="1"/>
</dbReference>
<dbReference type="AlphaFoldDB" id="E4YW21"/>
<accession>E4YW21</accession>
<dbReference type="Gene3D" id="2.20.100.10">
    <property type="entry name" value="Thrombospondin type-1 (TSP1) repeat"/>
    <property type="match status" value="1"/>
</dbReference>
<dbReference type="SMART" id="SM00409">
    <property type="entry name" value="IG"/>
    <property type="match status" value="1"/>
</dbReference>
<evidence type="ECO:0000313" key="3">
    <source>
        <dbReference type="EMBL" id="CBY39656.1"/>
    </source>
</evidence>
<dbReference type="InterPro" id="IPR036383">
    <property type="entry name" value="TSP1_rpt_sf"/>
</dbReference>
<dbReference type="InterPro" id="IPR039675">
    <property type="entry name" value="CILP1/CILP2"/>
</dbReference>
<dbReference type="PANTHER" id="PTHR15031:SF6">
    <property type="entry name" value="CARTILAGE INTERMEDIATE LAYER PROTEIN 1-LIKE ISOFORM X1"/>
    <property type="match status" value="1"/>
</dbReference>
<dbReference type="InterPro" id="IPR013783">
    <property type="entry name" value="Ig-like_fold"/>
</dbReference>
<reference evidence="3" key="1">
    <citation type="journal article" date="2010" name="Science">
        <title>Plasticity of animal genome architecture unmasked by rapid evolution of a pelagic tunicate.</title>
        <authorList>
            <person name="Denoeud F."/>
            <person name="Henriet S."/>
            <person name="Mungpakdee S."/>
            <person name="Aury J.M."/>
            <person name="Da Silva C."/>
            <person name="Brinkmann H."/>
            <person name="Mikhaleva J."/>
            <person name="Olsen L.C."/>
            <person name="Jubin C."/>
            <person name="Canestro C."/>
            <person name="Bouquet J.M."/>
            <person name="Danks G."/>
            <person name="Poulain J."/>
            <person name="Campsteijn C."/>
            <person name="Adamski M."/>
            <person name="Cross I."/>
            <person name="Yadetie F."/>
            <person name="Muffato M."/>
            <person name="Louis A."/>
            <person name="Butcher S."/>
            <person name="Tsagkogeorga G."/>
            <person name="Konrad A."/>
            <person name="Singh S."/>
            <person name="Jensen M.F."/>
            <person name="Cong E.H."/>
            <person name="Eikeseth-Otteraa H."/>
            <person name="Noel B."/>
            <person name="Anthouard V."/>
            <person name="Porcel B.M."/>
            <person name="Kachouri-Lafond R."/>
            <person name="Nishino A."/>
            <person name="Ugolini M."/>
            <person name="Chourrout P."/>
            <person name="Nishida H."/>
            <person name="Aasland R."/>
            <person name="Huzurbazar S."/>
            <person name="Westhof E."/>
            <person name="Delsuc F."/>
            <person name="Lehrach H."/>
            <person name="Reinhardt R."/>
            <person name="Weissenbach J."/>
            <person name="Roy S.W."/>
            <person name="Artiguenave F."/>
            <person name="Postlethwait J.H."/>
            <person name="Manak J.R."/>
            <person name="Thompson E.M."/>
            <person name="Jaillon O."/>
            <person name="Du Pasquier L."/>
            <person name="Boudinot P."/>
            <person name="Liberles D.A."/>
            <person name="Volff J.N."/>
            <person name="Philippe H."/>
            <person name="Lenhard B."/>
            <person name="Roest Crollius H."/>
            <person name="Wincker P."/>
            <person name="Chourrout D."/>
        </authorList>
    </citation>
    <scope>NUCLEOTIDE SEQUENCE [LARGE SCALE GENOMIC DNA]</scope>
</reference>
<organism evidence="3">
    <name type="scientific">Oikopleura dioica</name>
    <name type="common">Tunicate</name>
    <dbReference type="NCBI Taxonomy" id="34765"/>
    <lineage>
        <taxon>Eukaryota</taxon>
        <taxon>Metazoa</taxon>
        <taxon>Chordata</taxon>
        <taxon>Tunicata</taxon>
        <taxon>Appendicularia</taxon>
        <taxon>Copelata</taxon>
        <taxon>Oikopleuridae</taxon>
        <taxon>Oikopleura</taxon>
    </lineage>
</organism>
<dbReference type="EMBL" id="FN655605">
    <property type="protein sequence ID" value="CBY39656.1"/>
    <property type="molecule type" value="Genomic_DNA"/>
</dbReference>
<proteinExistence type="predicted"/>
<protein>
    <recommendedName>
        <fullName evidence="2">Ig-like domain-containing protein</fullName>
    </recommendedName>
</protein>
<keyword evidence="1" id="KW-0812">Transmembrane</keyword>
<dbReference type="SUPFAM" id="SSF82895">
    <property type="entry name" value="TSP-1 type 1 repeat"/>
    <property type="match status" value="1"/>
</dbReference>
<dbReference type="PROSITE" id="PS50092">
    <property type="entry name" value="TSP1"/>
    <property type="match status" value="1"/>
</dbReference>
<dbReference type="InterPro" id="IPR003599">
    <property type="entry name" value="Ig_sub"/>
</dbReference>
<gene>
    <name evidence="3" type="ORF">GSOID_T00020234001</name>
</gene>
<dbReference type="Proteomes" id="UP000011014">
    <property type="component" value="Unassembled WGS sequence"/>
</dbReference>
<dbReference type="Pfam" id="PF13927">
    <property type="entry name" value="Ig_3"/>
    <property type="match status" value="1"/>
</dbReference>
<keyword evidence="1" id="KW-0472">Membrane</keyword>
<dbReference type="CDD" id="cd00096">
    <property type="entry name" value="Ig"/>
    <property type="match status" value="1"/>
</dbReference>
<dbReference type="Pfam" id="PF00090">
    <property type="entry name" value="TSP_1"/>
    <property type="match status" value="1"/>
</dbReference>
<name>E4YW21_OIKDI</name>
<evidence type="ECO:0000256" key="1">
    <source>
        <dbReference type="SAM" id="Phobius"/>
    </source>
</evidence>
<dbReference type="SUPFAM" id="SSF48726">
    <property type="entry name" value="Immunoglobulin"/>
    <property type="match status" value="1"/>
</dbReference>
<dbReference type="InterPro" id="IPR008969">
    <property type="entry name" value="CarboxyPept-like_regulatory"/>
</dbReference>